<dbReference type="EMBL" id="MWPS01000005">
    <property type="protein sequence ID" value="OPG17177.1"/>
    <property type="molecule type" value="Genomic_DNA"/>
</dbReference>
<reference evidence="1 3" key="1">
    <citation type="submission" date="2016-02" db="EMBL/GenBank/DDBJ databases">
        <title>Draft genome sequence of Acidibacillus ferrooxidans SLC66.</title>
        <authorList>
            <person name="Oliveira G."/>
            <person name="Nancucheo I."/>
            <person name="Dall'Agnol H."/>
            <person name="Johnson B."/>
            <person name="Oliveira R."/>
            <person name="Nunes G.L."/>
            <person name="Tzotzos G."/>
            <person name="Orellana S.C."/>
            <person name="Salim A.C."/>
            <person name="Araujo F.M."/>
        </authorList>
    </citation>
    <scope>NUCLEOTIDE SEQUENCE [LARGE SCALE GENOMIC DNA]</scope>
    <source>
        <strain evidence="1 3">SLC66</strain>
    </source>
</reference>
<evidence type="ECO:0000313" key="3">
    <source>
        <dbReference type="Proteomes" id="UP000077421"/>
    </source>
</evidence>
<comment type="caution">
    <text evidence="1">The sequence shown here is derived from an EMBL/GenBank/DDBJ whole genome shotgun (WGS) entry which is preliminary data.</text>
</comment>
<keyword evidence="4" id="KW-1185">Reference proteome</keyword>
<gene>
    <name evidence="1" type="ORF">AYW79_01000</name>
    <name evidence="2" type="ORF">B2M26_02245</name>
</gene>
<dbReference type="EMBL" id="LSUQ01000002">
    <property type="protein sequence ID" value="OAG95278.1"/>
    <property type="molecule type" value="Genomic_DNA"/>
</dbReference>
<organism evidence="1 3">
    <name type="scientific">Ferroacidibacillus organovorans</name>
    <dbReference type="NCBI Taxonomy" id="1765683"/>
    <lineage>
        <taxon>Bacteria</taxon>
        <taxon>Bacillati</taxon>
        <taxon>Bacillota</taxon>
        <taxon>Bacilli</taxon>
        <taxon>Bacillales</taxon>
        <taxon>Alicyclobacillaceae</taxon>
        <taxon>Ferroacidibacillus</taxon>
    </lineage>
</organism>
<sequence>MNGRSPDPIVEMNARRRNGCIVLSTRANFSRLTGERDHPIVNISEYVVKSEDTILVNDHENKFLTHTGL</sequence>
<evidence type="ECO:0000313" key="2">
    <source>
        <dbReference type="EMBL" id="OPG17177.1"/>
    </source>
</evidence>
<reference evidence="2 4" key="2">
    <citation type="submission" date="2017-02" db="EMBL/GenBank/DDBJ databases">
        <title>Draft genome of Acidibacillus ferrooxidans Huett2.</title>
        <authorList>
            <person name="Schopf S."/>
        </authorList>
    </citation>
    <scope>NUCLEOTIDE SEQUENCE [LARGE SCALE GENOMIC DNA]</scope>
    <source>
        <strain evidence="2 4">Huett2</strain>
    </source>
</reference>
<proteinExistence type="predicted"/>
<dbReference type="AlphaFoldDB" id="A0A162RUS9"/>
<dbReference type="Proteomes" id="UP000077421">
    <property type="component" value="Unassembled WGS sequence"/>
</dbReference>
<evidence type="ECO:0000313" key="1">
    <source>
        <dbReference type="EMBL" id="OAG95278.1"/>
    </source>
</evidence>
<accession>A0A162RUS9</accession>
<dbReference type="Proteomes" id="UP000190229">
    <property type="component" value="Unassembled WGS sequence"/>
</dbReference>
<evidence type="ECO:0000313" key="4">
    <source>
        <dbReference type="Proteomes" id="UP000190229"/>
    </source>
</evidence>
<name>A0A162RUS9_9BACL</name>
<protein>
    <submittedName>
        <fullName evidence="1">Uncharacterized protein</fullName>
    </submittedName>
</protein>